<evidence type="ECO:0000256" key="1">
    <source>
        <dbReference type="ARBA" id="ARBA00022723"/>
    </source>
</evidence>
<keyword evidence="9" id="KW-1185">Reference proteome</keyword>
<evidence type="ECO:0000313" key="8">
    <source>
        <dbReference type="EMBL" id="KAK9522553.1"/>
    </source>
</evidence>
<keyword evidence="2" id="KW-0677">Repeat</keyword>
<dbReference type="GO" id="GO:0005769">
    <property type="term" value="C:early endosome"/>
    <property type="evidence" value="ECO:0007669"/>
    <property type="project" value="TreeGrafter"/>
</dbReference>
<evidence type="ECO:0000259" key="6">
    <source>
        <dbReference type="PROSITE" id="PS50089"/>
    </source>
</evidence>
<dbReference type="EMBL" id="JBCEZU010000221">
    <property type="protein sequence ID" value="KAK9522553.1"/>
    <property type="molecule type" value="Genomic_DNA"/>
</dbReference>
<dbReference type="PANTHER" id="PTHR12429:SF36">
    <property type="entry name" value="E3 UBIQUITIN-PROTEIN LIGASE NEURL3"/>
    <property type="match status" value="1"/>
</dbReference>
<keyword evidence="3 5" id="KW-0863">Zinc-finger</keyword>
<dbReference type="Pfam" id="PF07177">
    <property type="entry name" value="Neuralized"/>
    <property type="match status" value="2"/>
</dbReference>
<dbReference type="PROSITE" id="PS50089">
    <property type="entry name" value="ZF_RING_2"/>
    <property type="match status" value="1"/>
</dbReference>
<dbReference type="InterPro" id="IPR037962">
    <property type="entry name" value="Neuralized"/>
</dbReference>
<gene>
    <name evidence="8" type="ORF">VZT92_019005</name>
</gene>
<feature type="domain" description="RING-type" evidence="6">
    <location>
        <begin position="407"/>
        <end position="445"/>
    </location>
</feature>
<dbReference type="SUPFAM" id="SSF57850">
    <property type="entry name" value="RING/U-box"/>
    <property type="match status" value="1"/>
</dbReference>
<dbReference type="Gene3D" id="3.30.40.10">
    <property type="entry name" value="Zinc/RING finger domain, C3HC4 (zinc finger)"/>
    <property type="match status" value="1"/>
</dbReference>
<evidence type="ECO:0000256" key="3">
    <source>
        <dbReference type="ARBA" id="ARBA00022771"/>
    </source>
</evidence>
<organism evidence="8 9">
    <name type="scientific">Zoarces viviparus</name>
    <name type="common">Viviparous eelpout</name>
    <name type="synonym">Blennius viviparus</name>
    <dbReference type="NCBI Taxonomy" id="48416"/>
    <lineage>
        <taxon>Eukaryota</taxon>
        <taxon>Metazoa</taxon>
        <taxon>Chordata</taxon>
        <taxon>Craniata</taxon>
        <taxon>Vertebrata</taxon>
        <taxon>Euteleostomi</taxon>
        <taxon>Actinopterygii</taxon>
        <taxon>Neopterygii</taxon>
        <taxon>Teleostei</taxon>
        <taxon>Neoteleostei</taxon>
        <taxon>Acanthomorphata</taxon>
        <taxon>Eupercaria</taxon>
        <taxon>Perciformes</taxon>
        <taxon>Cottioidei</taxon>
        <taxon>Zoarcales</taxon>
        <taxon>Zoarcidae</taxon>
        <taxon>Zoarcinae</taxon>
        <taxon>Zoarces</taxon>
    </lineage>
</organism>
<dbReference type="InterPro" id="IPR001841">
    <property type="entry name" value="Znf_RING"/>
</dbReference>
<evidence type="ECO:0000256" key="2">
    <source>
        <dbReference type="ARBA" id="ARBA00022737"/>
    </source>
</evidence>
<protein>
    <recommendedName>
        <fullName evidence="10">E3 ubiquitin-protein ligase NEURL3</fullName>
    </recommendedName>
</protein>
<accession>A0AAW1EJD8</accession>
<dbReference type="Proteomes" id="UP001488805">
    <property type="component" value="Unassembled WGS sequence"/>
</dbReference>
<proteinExistence type="predicted"/>
<dbReference type="SMART" id="SM00588">
    <property type="entry name" value="NEUZ"/>
    <property type="match status" value="2"/>
</dbReference>
<dbReference type="FunFam" id="2.60.120.920:FF:000005">
    <property type="entry name" value="Putative E3 ubiquitin-protein ligase NEURL1B"/>
    <property type="match status" value="1"/>
</dbReference>
<dbReference type="InterPro" id="IPR013083">
    <property type="entry name" value="Znf_RING/FYVE/PHD"/>
</dbReference>
<dbReference type="Pfam" id="PF13920">
    <property type="entry name" value="zf-C3HC4_3"/>
    <property type="match status" value="1"/>
</dbReference>
<dbReference type="SMART" id="SM00184">
    <property type="entry name" value="RING"/>
    <property type="match status" value="1"/>
</dbReference>
<comment type="caution">
    <text evidence="8">The sequence shown here is derived from an EMBL/GenBank/DDBJ whole genome shotgun (WGS) entry which is preliminary data.</text>
</comment>
<reference evidence="8 9" key="1">
    <citation type="journal article" date="2024" name="Genome Biol. Evol.">
        <title>Chromosome-level genome assembly of the viviparous eelpout Zoarces viviparus.</title>
        <authorList>
            <person name="Fuhrmann N."/>
            <person name="Brasseur M.V."/>
            <person name="Bakowski C.E."/>
            <person name="Podsiadlowski L."/>
            <person name="Prost S."/>
            <person name="Krehenwinkel H."/>
            <person name="Mayer C."/>
        </authorList>
    </citation>
    <scope>NUCLEOTIDE SEQUENCE [LARGE SCALE GENOMIC DNA]</scope>
    <source>
        <strain evidence="8">NO-MEL_2022_Ind0_liver</strain>
    </source>
</reference>
<keyword evidence="4" id="KW-0862">Zinc</keyword>
<dbReference type="GO" id="GO:0061630">
    <property type="term" value="F:ubiquitin protein ligase activity"/>
    <property type="evidence" value="ECO:0007669"/>
    <property type="project" value="TreeGrafter"/>
</dbReference>
<feature type="domain" description="NHR" evidence="7">
    <location>
        <begin position="252"/>
        <end position="401"/>
    </location>
</feature>
<dbReference type="GO" id="GO:0070086">
    <property type="term" value="P:ubiquitin-dependent endocytosis"/>
    <property type="evidence" value="ECO:0007669"/>
    <property type="project" value="TreeGrafter"/>
</dbReference>
<sequence>MEKENDNRNSVVGSETSRRCGRFCLGPLTFHPLAVGDMVSLSNGCRRAERTTNTFKNGLVFSSRPVKIREKIRLRVEKDLFNWQGAMRVGFTNVPPSDRSLPLPIVAIPNLTDTQGHWAAPVPESHCQAASELEFWLSGKGSVYVTSHNIKQHELLTGVNLSKPLWAMIDIYGQTCAISLLGSEKRELFHTRRSCPAPEHLTSPDADSLNSLIPVSSLHGNSDESIACLDMKVPSVVGSETSRRCGRSCLGPLTFHPLAVGDMVSLSNGCRRAERTTNTFKNGLVFSSRPVKIREKICLRVEKDLFNWNGAMSYKSDRSLPLPIMAIPNLTDTQGHWAAGLPASHCQAGSELEFWLSEGSVYVTSHNFEQHELLTGVNLSKPLWAMIDIYGQTCAISLLDGGNVMDCVVCLDKQARITLSCGHQCLCNQCAVKVIKTFGICPLCRSKISTSSVGGT</sequence>
<dbReference type="InterPro" id="IPR043136">
    <property type="entry name" value="B30.2/SPRY_sf"/>
</dbReference>
<name>A0AAW1EJD8_ZOAVI</name>
<evidence type="ECO:0000256" key="4">
    <source>
        <dbReference type="ARBA" id="ARBA00022833"/>
    </source>
</evidence>
<evidence type="ECO:0000256" key="5">
    <source>
        <dbReference type="PROSITE-ProRule" id="PRU00175"/>
    </source>
</evidence>
<feature type="domain" description="NHR" evidence="7">
    <location>
        <begin position="27"/>
        <end position="183"/>
    </location>
</feature>
<dbReference type="PANTHER" id="PTHR12429">
    <property type="entry name" value="NEURALIZED"/>
    <property type="match status" value="1"/>
</dbReference>
<dbReference type="InterPro" id="IPR006573">
    <property type="entry name" value="NHR_dom"/>
</dbReference>
<evidence type="ECO:0000259" key="7">
    <source>
        <dbReference type="PROSITE" id="PS51065"/>
    </source>
</evidence>
<dbReference type="GO" id="GO:0008270">
    <property type="term" value="F:zinc ion binding"/>
    <property type="evidence" value="ECO:0007669"/>
    <property type="project" value="UniProtKB-KW"/>
</dbReference>
<keyword evidence="1" id="KW-0479">Metal-binding</keyword>
<dbReference type="Gene3D" id="2.60.120.920">
    <property type="match status" value="2"/>
</dbReference>
<dbReference type="PROSITE" id="PS51065">
    <property type="entry name" value="NHR"/>
    <property type="match status" value="2"/>
</dbReference>
<evidence type="ECO:0008006" key="10">
    <source>
        <dbReference type="Google" id="ProtNLM"/>
    </source>
</evidence>
<evidence type="ECO:0000313" key="9">
    <source>
        <dbReference type="Proteomes" id="UP001488805"/>
    </source>
</evidence>
<dbReference type="AlphaFoldDB" id="A0AAW1EJD8"/>